<dbReference type="GO" id="GO:0006799">
    <property type="term" value="P:polyphosphate biosynthetic process"/>
    <property type="evidence" value="ECO:0007669"/>
    <property type="project" value="UniProtKB-ARBA"/>
</dbReference>
<dbReference type="InterPro" id="IPR018966">
    <property type="entry name" value="VTC_domain"/>
</dbReference>
<protein>
    <recommendedName>
        <fullName evidence="1">VTC domain-containing protein</fullName>
    </recommendedName>
</protein>
<dbReference type="InterPro" id="IPR042267">
    <property type="entry name" value="VTC_sf"/>
</dbReference>
<reference evidence="2" key="1">
    <citation type="submission" date="2018-06" db="EMBL/GenBank/DDBJ databases">
        <authorList>
            <person name="Zhirakovskaya E."/>
        </authorList>
    </citation>
    <scope>NUCLEOTIDE SEQUENCE</scope>
</reference>
<dbReference type="Gene3D" id="3.20.100.30">
    <property type="entry name" value="VTC, catalytic tunnel domain"/>
    <property type="match status" value="1"/>
</dbReference>
<organism evidence="2">
    <name type="scientific">hydrothermal vent metagenome</name>
    <dbReference type="NCBI Taxonomy" id="652676"/>
    <lineage>
        <taxon>unclassified sequences</taxon>
        <taxon>metagenomes</taxon>
        <taxon>ecological metagenomes</taxon>
    </lineage>
</organism>
<name>A0A3B0UA18_9ZZZZ</name>
<evidence type="ECO:0000313" key="2">
    <source>
        <dbReference type="EMBL" id="VAW17544.1"/>
    </source>
</evidence>
<gene>
    <name evidence="2" type="ORF">MNBD_BACTEROID03-1952</name>
</gene>
<proteinExistence type="predicted"/>
<dbReference type="EMBL" id="UOEL01000144">
    <property type="protein sequence ID" value="VAW17544.1"/>
    <property type="molecule type" value="Genomic_DNA"/>
</dbReference>
<dbReference type="AlphaFoldDB" id="A0A3B0UA18"/>
<evidence type="ECO:0000259" key="1">
    <source>
        <dbReference type="Pfam" id="PF09359"/>
    </source>
</evidence>
<sequence length="239" mass="28223">MQSSPIDSLTIANNFRYERKFQVLTNVSVKELIAITKSNSAFFKEVFHERQINNIYLDTDEYKFYFDNVDGVSDRQKARIRWYGDTLGELEKPKLEIKLKKGLVGDKWTFKLDSFIFENSFDAKALRRIFSSSGLPKPIYEMVVGLQPTLVNSYSRRYFLSADQKFRITLDYNIKYRNIKKNRNNFDQRPQQETTNVVELKYSLQDDQRAQAISKEFPFRLSKNSKYVNGVNNFMSFPE</sequence>
<accession>A0A3B0UA18</accession>
<feature type="domain" description="VTC" evidence="1">
    <location>
        <begin position="46"/>
        <end position="232"/>
    </location>
</feature>
<dbReference type="Pfam" id="PF09359">
    <property type="entry name" value="VTC"/>
    <property type="match status" value="1"/>
</dbReference>